<evidence type="ECO:0000313" key="3">
    <source>
        <dbReference type="Proteomes" id="UP000009046"/>
    </source>
</evidence>
<evidence type="ECO:0000313" key="2">
    <source>
        <dbReference type="EnsemblMetazoa" id="PHUM109520-PA"/>
    </source>
</evidence>
<dbReference type="EMBL" id="AAZO01001294">
    <property type="status" value="NOT_ANNOTATED_CDS"/>
    <property type="molecule type" value="Genomic_DNA"/>
</dbReference>
<reference evidence="1" key="2">
    <citation type="submission" date="2007-04" db="EMBL/GenBank/DDBJ databases">
        <title>The genome of the human body louse.</title>
        <authorList>
            <consortium name="The Human Body Louse Genome Consortium"/>
            <person name="Kirkness E."/>
            <person name="Walenz B."/>
            <person name="Hass B."/>
            <person name="Bruggner R."/>
            <person name="Strausberg R."/>
        </authorList>
    </citation>
    <scope>NUCLEOTIDE SEQUENCE</scope>
    <source>
        <strain evidence="1">USDA</strain>
    </source>
</reference>
<dbReference type="KEGG" id="phu:Phum_PHUM109520"/>
<dbReference type="GeneID" id="8238238"/>
<dbReference type="InParanoid" id="E0VDB9"/>
<dbReference type="VEuPathDB" id="VectorBase:PHUM109520"/>
<keyword evidence="3" id="KW-1185">Reference proteome</keyword>
<dbReference type="EMBL" id="DS235073">
    <property type="protein sequence ID" value="EEB11375.1"/>
    <property type="molecule type" value="Genomic_DNA"/>
</dbReference>
<protein>
    <submittedName>
        <fullName evidence="1 2">Uncharacterized protein</fullName>
    </submittedName>
</protein>
<reference evidence="2" key="3">
    <citation type="submission" date="2020-05" db="UniProtKB">
        <authorList>
            <consortium name="EnsemblMetazoa"/>
        </authorList>
    </citation>
    <scope>IDENTIFICATION</scope>
    <source>
        <strain evidence="2">USDA</strain>
    </source>
</reference>
<organism>
    <name type="scientific">Pediculus humanus subsp. corporis</name>
    <name type="common">Body louse</name>
    <dbReference type="NCBI Taxonomy" id="121224"/>
    <lineage>
        <taxon>Eukaryota</taxon>
        <taxon>Metazoa</taxon>
        <taxon>Ecdysozoa</taxon>
        <taxon>Arthropoda</taxon>
        <taxon>Hexapoda</taxon>
        <taxon>Insecta</taxon>
        <taxon>Pterygota</taxon>
        <taxon>Neoptera</taxon>
        <taxon>Paraneoptera</taxon>
        <taxon>Psocodea</taxon>
        <taxon>Troctomorpha</taxon>
        <taxon>Phthiraptera</taxon>
        <taxon>Anoplura</taxon>
        <taxon>Pediculidae</taxon>
        <taxon>Pediculus</taxon>
    </lineage>
</organism>
<dbReference type="CTD" id="8238238"/>
<name>E0VDB9_PEDHC</name>
<dbReference type="RefSeq" id="XP_002424113.1">
    <property type="nucleotide sequence ID" value="XM_002424068.1"/>
</dbReference>
<evidence type="ECO:0000313" key="1">
    <source>
        <dbReference type="EMBL" id="EEB11375.1"/>
    </source>
</evidence>
<dbReference type="EnsemblMetazoa" id="PHUM109520-RA">
    <property type="protein sequence ID" value="PHUM109520-PA"/>
    <property type="gene ID" value="PHUM109520"/>
</dbReference>
<sequence>MKWDWGIRGYEGEGVKKRCEEKKVTFTAESVVTKSSGITSVPLYQVTLAAGRAP</sequence>
<proteinExistence type="predicted"/>
<reference evidence="1" key="1">
    <citation type="submission" date="2007-04" db="EMBL/GenBank/DDBJ databases">
        <title>Annotation of Pediculus humanus corporis strain USDA.</title>
        <authorList>
            <person name="Kirkness E."/>
            <person name="Hannick L."/>
            <person name="Hass B."/>
            <person name="Bruggner R."/>
            <person name="Lawson D."/>
            <person name="Bidwell S."/>
            <person name="Joardar V."/>
            <person name="Caler E."/>
            <person name="Walenz B."/>
            <person name="Inman J."/>
            <person name="Schobel S."/>
            <person name="Galinsky K."/>
            <person name="Amedeo P."/>
            <person name="Strausberg R."/>
        </authorList>
    </citation>
    <scope>NUCLEOTIDE SEQUENCE</scope>
    <source>
        <strain evidence="1">USDA</strain>
    </source>
</reference>
<gene>
    <name evidence="2" type="primary">8238238</name>
    <name evidence="1" type="ORF">Phum_PHUM109520</name>
</gene>
<dbReference type="HOGENOM" id="CLU_3052775_0_0_1"/>
<dbReference type="Proteomes" id="UP000009046">
    <property type="component" value="Unassembled WGS sequence"/>
</dbReference>
<dbReference type="AlphaFoldDB" id="E0VDB9"/>
<accession>E0VDB9</accession>